<dbReference type="HAMAP" id="MF_00096">
    <property type="entry name" value="MutS"/>
    <property type="match status" value="1"/>
</dbReference>
<dbReference type="Pfam" id="PF05192">
    <property type="entry name" value="MutS_III"/>
    <property type="match status" value="1"/>
</dbReference>
<dbReference type="GO" id="GO:0140664">
    <property type="term" value="F:ATP-dependent DNA damage sensor activity"/>
    <property type="evidence" value="ECO:0007669"/>
    <property type="project" value="InterPro"/>
</dbReference>
<dbReference type="Pfam" id="PF00488">
    <property type="entry name" value="MutS_V"/>
    <property type="match status" value="1"/>
</dbReference>
<dbReference type="Gene3D" id="1.10.1420.10">
    <property type="match status" value="2"/>
</dbReference>
<dbReference type="InterPro" id="IPR000432">
    <property type="entry name" value="DNA_mismatch_repair_MutS_C"/>
</dbReference>
<keyword evidence="3 9" id="KW-0547">Nucleotide-binding</keyword>
<keyword evidence="7 9" id="KW-0234">DNA repair</keyword>
<keyword evidence="4 9" id="KW-0227">DNA damage</keyword>
<dbReference type="Pfam" id="PF01624">
    <property type="entry name" value="MutS_I"/>
    <property type="match status" value="1"/>
</dbReference>
<evidence type="ECO:0000256" key="10">
    <source>
        <dbReference type="RuleBase" id="RU003756"/>
    </source>
</evidence>
<keyword evidence="13" id="KW-1185">Reference proteome</keyword>
<dbReference type="PANTHER" id="PTHR11361:SF34">
    <property type="entry name" value="DNA MISMATCH REPAIR PROTEIN MSH1, MITOCHONDRIAL"/>
    <property type="match status" value="1"/>
</dbReference>
<dbReference type="InterPro" id="IPR036678">
    <property type="entry name" value="MutS_con_dom_sf"/>
</dbReference>
<dbReference type="InterPro" id="IPR036187">
    <property type="entry name" value="DNA_mismatch_repair_MutS_sf"/>
</dbReference>
<protein>
    <recommendedName>
        <fullName evidence="2 9">DNA mismatch repair protein MutS</fullName>
    </recommendedName>
</protein>
<evidence type="ECO:0000256" key="7">
    <source>
        <dbReference type="ARBA" id="ARBA00023204"/>
    </source>
</evidence>
<dbReference type="FunFam" id="3.40.50.300:FF:000870">
    <property type="entry name" value="MutS protein homolog 4"/>
    <property type="match status" value="1"/>
</dbReference>
<dbReference type="SMART" id="SM00533">
    <property type="entry name" value="MUTSd"/>
    <property type="match status" value="1"/>
</dbReference>
<evidence type="ECO:0000256" key="2">
    <source>
        <dbReference type="ARBA" id="ARBA00021982"/>
    </source>
</evidence>
<evidence type="ECO:0000256" key="1">
    <source>
        <dbReference type="ARBA" id="ARBA00006271"/>
    </source>
</evidence>
<evidence type="ECO:0000259" key="11">
    <source>
        <dbReference type="PROSITE" id="PS00486"/>
    </source>
</evidence>
<dbReference type="GO" id="GO:0003684">
    <property type="term" value="F:damaged DNA binding"/>
    <property type="evidence" value="ECO:0007669"/>
    <property type="project" value="UniProtKB-UniRule"/>
</dbReference>
<dbReference type="InterPro" id="IPR045076">
    <property type="entry name" value="MutS"/>
</dbReference>
<evidence type="ECO:0000256" key="8">
    <source>
        <dbReference type="ARBA" id="ARBA00024647"/>
    </source>
</evidence>
<dbReference type="GO" id="GO:0005829">
    <property type="term" value="C:cytosol"/>
    <property type="evidence" value="ECO:0007669"/>
    <property type="project" value="TreeGrafter"/>
</dbReference>
<dbReference type="InterPro" id="IPR005748">
    <property type="entry name" value="DNA_mismatch_repair_MutS"/>
</dbReference>
<accession>A0A0D2J0N0</accession>
<keyword evidence="6 9" id="KW-0238">DNA-binding</keyword>
<comment type="function">
    <text evidence="8 9">This protein is involved in the repair of mismatches in DNA. It is possible that it carries out the mismatch recognition step. This protein has a weak ATPase activity.</text>
</comment>
<evidence type="ECO:0000256" key="4">
    <source>
        <dbReference type="ARBA" id="ARBA00022763"/>
    </source>
</evidence>
<proteinExistence type="inferred from homology"/>
<dbReference type="NCBIfam" id="TIGR01070">
    <property type="entry name" value="mutS1"/>
    <property type="match status" value="1"/>
</dbReference>
<dbReference type="InterPro" id="IPR007861">
    <property type="entry name" value="DNA_mismatch_repair_MutS_clamp"/>
</dbReference>
<organism evidence="12 13">
    <name type="scientific">Dethiosulfatarculus sandiegensis</name>
    <dbReference type="NCBI Taxonomy" id="1429043"/>
    <lineage>
        <taxon>Bacteria</taxon>
        <taxon>Pseudomonadati</taxon>
        <taxon>Thermodesulfobacteriota</taxon>
        <taxon>Desulfarculia</taxon>
        <taxon>Desulfarculales</taxon>
        <taxon>Desulfarculaceae</taxon>
        <taxon>Dethiosulfatarculus</taxon>
    </lineage>
</organism>
<dbReference type="Pfam" id="PF05190">
    <property type="entry name" value="MutS_IV"/>
    <property type="match status" value="1"/>
</dbReference>
<dbReference type="SUPFAM" id="SSF52540">
    <property type="entry name" value="P-loop containing nucleoside triphosphate hydrolases"/>
    <property type="match status" value="1"/>
</dbReference>
<evidence type="ECO:0000256" key="6">
    <source>
        <dbReference type="ARBA" id="ARBA00023125"/>
    </source>
</evidence>
<dbReference type="GO" id="GO:0030983">
    <property type="term" value="F:mismatched DNA binding"/>
    <property type="evidence" value="ECO:0007669"/>
    <property type="project" value="InterPro"/>
</dbReference>
<dbReference type="CDD" id="cd03284">
    <property type="entry name" value="ABC_MutS1"/>
    <property type="match status" value="1"/>
</dbReference>
<dbReference type="FunFam" id="3.40.1170.10:FF:000001">
    <property type="entry name" value="DNA mismatch repair protein MutS"/>
    <property type="match status" value="1"/>
</dbReference>
<keyword evidence="5 9" id="KW-0067">ATP-binding</keyword>
<dbReference type="AlphaFoldDB" id="A0A0D2J0N0"/>
<dbReference type="GO" id="GO:0005524">
    <property type="term" value="F:ATP binding"/>
    <property type="evidence" value="ECO:0007669"/>
    <property type="project" value="UniProtKB-UniRule"/>
</dbReference>
<feature type="domain" description="DNA mismatch repair proteins mutS family" evidence="11">
    <location>
        <begin position="700"/>
        <end position="716"/>
    </location>
</feature>
<dbReference type="PROSITE" id="PS00486">
    <property type="entry name" value="DNA_MISMATCH_REPAIR_2"/>
    <property type="match status" value="1"/>
</dbReference>
<name>A0A0D2J0N0_9BACT</name>
<sequence>MTKTLSTLKKHPARQTPMMRQYMELKEQTPDCILFFRMGDFYEMFFEDAQVASKALSISLTSRDKGQPDPIPMCGVPHRTLDSYLAKMVEAGFKVAVCDQVEDPKSAKGLVRREITRVVSPGMFTDPEHLPARDNLFLAALCLSAGKAGLACLDLSSGEFRATAVEAGPPLNDELARLEPAELILAESQMEHPGLSQLSNQAAALPRTSYTGKPPTPNQAREILGQRLPMELEDAPKEALAAAAMAWGTVLATQRRQPEHVEELELYQVETHLILDASARRNLEIFRSLAGKGRKGSLLHSVDRTSSPMGGRLLREWLGFPLTDQKRIEARQQAVDELVGSHISGQVLKELLAELPDMPRLVGRAGLGQATPRDLAALRDGLLALPELGAELCKLGSPIFAKQKEQILGLDELAETLRKTLTENPPISLADGGVIAPGVDPDLDEQRSFSTQGKDWIASLQAKLKTETGIPSLKVGFNRVFGYYIEVTKTHLNKVPEDFIRKQTLAASERYITPELKEWESKVLGAEEKALELEKTLFLKLRREVADHSRPLMACSRALAVVDVLASLAELALSKDWQRPVLKEDGPLEIKAGRHPVVEDMLPEGEFVPNDIHLDDQEQQVMIITGPNMAGKSTILRQTALIVLLAQTGSFVPAESARIPVTDRIFTRVGAMDDLAGGLSTFMVEMTETSRILKQATSRSLVILDEVGRGTSTYDGLSIAWAVAEHLHNLDQKGVKTLFATHYHELTDLAGECPRVKNYNVAAKEYQGGIVFLRKLKPGGVSRSYGLQVAKLAGLPQNVLERAQDILNGLEKNGHSVKPAHQDNKTKKQLPLFETALHPVLRSLKELETDNLTPVQALTILDEMKRAVS</sequence>
<evidence type="ECO:0000256" key="9">
    <source>
        <dbReference type="HAMAP-Rule" id="MF_00096"/>
    </source>
</evidence>
<dbReference type="STRING" id="1429043.X474_22295"/>
<dbReference type="Gene3D" id="3.40.50.300">
    <property type="entry name" value="P-loop containing nucleotide triphosphate hydrolases"/>
    <property type="match status" value="1"/>
</dbReference>
<dbReference type="InParanoid" id="A0A0D2J0N0"/>
<dbReference type="GO" id="GO:0006298">
    <property type="term" value="P:mismatch repair"/>
    <property type="evidence" value="ECO:0007669"/>
    <property type="project" value="UniProtKB-UniRule"/>
</dbReference>
<dbReference type="Pfam" id="PF05188">
    <property type="entry name" value="MutS_II"/>
    <property type="match status" value="1"/>
</dbReference>
<dbReference type="SUPFAM" id="SSF55271">
    <property type="entry name" value="DNA repair protein MutS, domain I"/>
    <property type="match status" value="1"/>
</dbReference>
<dbReference type="SUPFAM" id="SSF48334">
    <property type="entry name" value="DNA repair protein MutS, domain III"/>
    <property type="match status" value="1"/>
</dbReference>
<dbReference type="InterPro" id="IPR007696">
    <property type="entry name" value="DNA_mismatch_repair_MutS_core"/>
</dbReference>
<evidence type="ECO:0000256" key="5">
    <source>
        <dbReference type="ARBA" id="ARBA00022840"/>
    </source>
</evidence>
<evidence type="ECO:0000256" key="3">
    <source>
        <dbReference type="ARBA" id="ARBA00022741"/>
    </source>
</evidence>
<comment type="similarity">
    <text evidence="1 9 10">Belongs to the DNA mismatch repair MutS family.</text>
</comment>
<comment type="caution">
    <text evidence="12">The sequence shown here is derived from an EMBL/GenBank/DDBJ whole genome shotgun (WGS) entry which is preliminary data.</text>
</comment>
<dbReference type="NCBIfam" id="NF003810">
    <property type="entry name" value="PRK05399.1"/>
    <property type="match status" value="1"/>
</dbReference>
<dbReference type="InterPro" id="IPR016151">
    <property type="entry name" value="DNA_mismatch_repair_MutS_N"/>
</dbReference>
<dbReference type="PIRSF" id="PIRSF037677">
    <property type="entry name" value="DNA_mis_repair_Msh6"/>
    <property type="match status" value="1"/>
</dbReference>
<dbReference type="FunFam" id="1.10.1420.10:FF:000001">
    <property type="entry name" value="DNA mismatch repair protein MutS"/>
    <property type="match status" value="1"/>
</dbReference>
<dbReference type="InterPro" id="IPR007695">
    <property type="entry name" value="DNA_mismatch_repair_MutS-lik_N"/>
</dbReference>
<dbReference type="Gene3D" id="3.30.420.110">
    <property type="entry name" value="MutS, connector domain"/>
    <property type="match status" value="1"/>
</dbReference>
<reference evidence="12 13" key="1">
    <citation type="submission" date="2013-11" db="EMBL/GenBank/DDBJ databases">
        <title>Metagenomic analysis of a methanogenic consortium involved in long chain n-alkane degradation.</title>
        <authorList>
            <person name="Davidova I.A."/>
            <person name="Callaghan A.V."/>
            <person name="Wawrik B."/>
            <person name="Pruitt S."/>
            <person name="Marks C."/>
            <person name="Duncan K.E."/>
            <person name="Suflita J.M."/>
        </authorList>
    </citation>
    <scope>NUCLEOTIDE SEQUENCE [LARGE SCALE GENOMIC DNA]</scope>
    <source>
        <strain evidence="12 13">SPR</strain>
    </source>
</reference>
<gene>
    <name evidence="9" type="primary">mutS</name>
    <name evidence="12" type="ORF">X474_22295</name>
</gene>
<evidence type="ECO:0000313" key="13">
    <source>
        <dbReference type="Proteomes" id="UP000032233"/>
    </source>
</evidence>
<dbReference type="Gene3D" id="3.40.1170.10">
    <property type="entry name" value="DNA repair protein MutS, domain I"/>
    <property type="match status" value="1"/>
</dbReference>
<evidence type="ECO:0000313" key="12">
    <source>
        <dbReference type="EMBL" id="KIX11809.1"/>
    </source>
</evidence>
<dbReference type="SMART" id="SM00534">
    <property type="entry name" value="MUTSac"/>
    <property type="match status" value="1"/>
</dbReference>
<dbReference type="InterPro" id="IPR017261">
    <property type="entry name" value="DNA_mismatch_repair_MutS/MSH"/>
</dbReference>
<dbReference type="InterPro" id="IPR027417">
    <property type="entry name" value="P-loop_NTPase"/>
</dbReference>
<dbReference type="RefSeq" id="WP_044351518.1">
    <property type="nucleotide sequence ID" value="NZ_AZAC01000044.1"/>
</dbReference>
<dbReference type="OrthoDB" id="9802448at2"/>
<dbReference type="SUPFAM" id="SSF53150">
    <property type="entry name" value="DNA repair protein MutS, domain II"/>
    <property type="match status" value="1"/>
</dbReference>
<dbReference type="Proteomes" id="UP000032233">
    <property type="component" value="Unassembled WGS sequence"/>
</dbReference>
<dbReference type="EMBL" id="AZAC01000044">
    <property type="protein sequence ID" value="KIX11809.1"/>
    <property type="molecule type" value="Genomic_DNA"/>
</dbReference>
<dbReference type="InterPro" id="IPR007860">
    <property type="entry name" value="DNA_mmatch_repair_MutS_con_dom"/>
</dbReference>
<dbReference type="PANTHER" id="PTHR11361">
    <property type="entry name" value="DNA MISMATCH REPAIR PROTEIN MUTS FAMILY MEMBER"/>
    <property type="match status" value="1"/>
</dbReference>
<feature type="binding site" evidence="9">
    <location>
        <begin position="626"/>
        <end position="633"/>
    </location>
    <ligand>
        <name>ATP</name>
        <dbReference type="ChEBI" id="CHEBI:30616"/>
    </ligand>
</feature>
<dbReference type="FunCoup" id="A0A0D2J0N0">
    <property type="interactions" value="483"/>
</dbReference>
<dbReference type="PATRIC" id="fig|1429043.3.peg.4722"/>